<evidence type="ECO:0000313" key="3">
    <source>
        <dbReference type="Proteomes" id="UP000037737"/>
    </source>
</evidence>
<reference evidence="2" key="1">
    <citation type="submission" date="2015-04" db="EMBL/GenBank/DDBJ databases">
        <title>Complete genome sequence of Microbacterium chocolatum SIT 101, a bacterium enantioselectively hydrolyzing mesomeric diesters.</title>
        <authorList>
            <person name="Li X."/>
            <person name="Xu Y."/>
        </authorList>
    </citation>
    <scope>NUCLEOTIDE SEQUENCE [LARGE SCALE GENOMIC DNA]</scope>
    <source>
        <strain evidence="2">SIT 101</strain>
    </source>
</reference>
<evidence type="ECO:0008006" key="4">
    <source>
        <dbReference type="Google" id="ProtNLM"/>
    </source>
</evidence>
<dbReference type="EMBL" id="LAVO01000007">
    <property type="protein sequence ID" value="KOS10908.1"/>
    <property type="molecule type" value="Genomic_DNA"/>
</dbReference>
<dbReference type="PATRIC" id="fig|84292.3.peg.1712"/>
<dbReference type="AlphaFoldDB" id="A0A0M8MGA5"/>
<evidence type="ECO:0000313" key="2">
    <source>
        <dbReference type="EMBL" id="KOS10908.1"/>
    </source>
</evidence>
<keyword evidence="3" id="KW-1185">Reference proteome</keyword>
<accession>A0A0M8MGA5</accession>
<dbReference type="KEGG" id="mcw:A8L33_13765"/>
<keyword evidence="1" id="KW-1133">Transmembrane helix</keyword>
<organism evidence="2 3">
    <name type="scientific">Microbacterium aurantiacum</name>
    <dbReference type="NCBI Taxonomy" id="162393"/>
    <lineage>
        <taxon>Bacteria</taxon>
        <taxon>Bacillati</taxon>
        <taxon>Actinomycetota</taxon>
        <taxon>Actinomycetes</taxon>
        <taxon>Micrococcales</taxon>
        <taxon>Microbacteriaceae</taxon>
        <taxon>Microbacterium</taxon>
    </lineage>
</organism>
<keyword evidence="1" id="KW-0812">Transmembrane</keyword>
<keyword evidence="1" id="KW-0472">Membrane</keyword>
<protein>
    <recommendedName>
        <fullName evidence="4">TadE-like protein</fullName>
    </recommendedName>
</protein>
<feature type="transmembrane region" description="Helical" evidence="1">
    <location>
        <begin position="20"/>
        <end position="44"/>
    </location>
</feature>
<evidence type="ECO:0000256" key="1">
    <source>
        <dbReference type="SAM" id="Phobius"/>
    </source>
</evidence>
<dbReference type="Proteomes" id="UP000037737">
    <property type="component" value="Unassembled WGS sequence"/>
</dbReference>
<proteinExistence type="predicted"/>
<sequence length="119" mass="11871">MPRARRPHATSGRPWRGDGGSVVAEFAVALPAIVIVLALGIGALGATARGVRLQDAVSDAARLAARGESADRVHAVVAAAVDDATATIEHRDDIVCITARAPVAVLTLTATGCALAGGG</sequence>
<gene>
    <name evidence="2" type="ORF">XI38_08385</name>
</gene>
<dbReference type="InterPro" id="IPR049790">
    <property type="entry name" value="Rv3655c/TadE"/>
</dbReference>
<name>A0A0M8MGA5_9MICO</name>
<dbReference type="NCBIfam" id="NF041390">
    <property type="entry name" value="TadE_Rv3655c"/>
    <property type="match status" value="1"/>
</dbReference>
<comment type="caution">
    <text evidence="2">The sequence shown here is derived from an EMBL/GenBank/DDBJ whole genome shotgun (WGS) entry which is preliminary data.</text>
</comment>